<evidence type="ECO:0000313" key="4">
    <source>
        <dbReference type="Proteomes" id="UP000001074"/>
    </source>
</evidence>
<dbReference type="GO" id="GO:0042802">
    <property type="term" value="F:identical protein binding"/>
    <property type="evidence" value="ECO:0007669"/>
    <property type="project" value="Ensembl"/>
</dbReference>
<dbReference type="OMA" id="CFREMAD"/>
<evidence type="ECO:0000313" key="3">
    <source>
        <dbReference type="Ensembl" id="ENSMLUP00000005321.2"/>
    </source>
</evidence>
<feature type="domain" description="BAR" evidence="2">
    <location>
        <begin position="18"/>
        <end position="249"/>
    </location>
</feature>
<dbReference type="PANTHER" id="PTHR14167">
    <property type="entry name" value="SH3 DOMAIN-CONTAINING"/>
    <property type="match status" value="1"/>
</dbReference>
<dbReference type="GeneTree" id="ENSGT00940000157398"/>
<dbReference type="EMBL" id="AAPE02052019">
    <property type="status" value="NOT_ANNOTATED_CDS"/>
    <property type="molecule type" value="Genomic_DNA"/>
</dbReference>
<reference evidence="3 4" key="1">
    <citation type="journal article" date="2011" name="Nature">
        <title>A high-resolution map of human evolutionary constraint using 29 mammals.</title>
        <authorList>
            <person name="Lindblad-Toh K."/>
            <person name="Garber M."/>
            <person name="Zuk O."/>
            <person name="Lin M.F."/>
            <person name="Parker B.J."/>
            <person name="Washietl S."/>
            <person name="Kheradpour P."/>
            <person name="Ernst J."/>
            <person name="Jordan G."/>
            <person name="Mauceli E."/>
            <person name="Ward L.D."/>
            <person name="Lowe C.B."/>
            <person name="Holloway A.K."/>
            <person name="Clamp M."/>
            <person name="Gnerre S."/>
            <person name="Alfoldi J."/>
            <person name="Beal K."/>
            <person name="Chang J."/>
            <person name="Clawson H."/>
            <person name="Cuff J."/>
            <person name="Di Palma F."/>
            <person name="Fitzgerald S."/>
            <person name="Flicek P."/>
            <person name="Guttman M."/>
            <person name="Hubisz M.J."/>
            <person name="Jaffe D.B."/>
            <person name="Jungreis I."/>
            <person name="Kent W.J."/>
            <person name="Kostka D."/>
            <person name="Lara M."/>
            <person name="Martins A.L."/>
            <person name="Massingham T."/>
            <person name="Moltke I."/>
            <person name="Raney B.J."/>
            <person name="Rasmussen M.D."/>
            <person name="Robinson J."/>
            <person name="Stark A."/>
            <person name="Vilella A.J."/>
            <person name="Wen J."/>
            <person name="Xie X."/>
            <person name="Zody M.C."/>
            <person name="Baldwin J."/>
            <person name="Bloom T."/>
            <person name="Chin C.W."/>
            <person name="Heiman D."/>
            <person name="Nicol R."/>
            <person name="Nusbaum C."/>
            <person name="Young S."/>
            <person name="Wilkinson J."/>
            <person name="Worley K.C."/>
            <person name="Kovar C.L."/>
            <person name="Muzny D.M."/>
            <person name="Gibbs R.A."/>
            <person name="Cree A."/>
            <person name="Dihn H.H."/>
            <person name="Fowler G."/>
            <person name="Jhangiani S."/>
            <person name="Joshi V."/>
            <person name="Lee S."/>
            <person name="Lewis L.R."/>
            <person name="Nazareth L.V."/>
            <person name="Okwuonu G."/>
            <person name="Santibanez J."/>
            <person name="Warren W.C."/>
            <person name="Mardis E.R."/>
            <person name="Weinstock G.M."/>
            <person name="Wilson R.K."/>
            <person name="Delehaunty K."/>
            <person name="Dooling D."/>
            <person name="Fronik C."/>
            <person name="Fulton L."/>
            <person name="Fulton B."/>
            <person name="Graves T."/>
            <person name="Minx P."/>
            <person name="Sodergren E."/>
            <person name="Birney E."/>
            <person name="Margulies E.H."/>
            <person name="Herrero J."/>
            <person name="Green E.D."/>
            <person name="Haussler D."/>
            <person name="Siepel A."/>
            <person name="Goldman N."/>
            <person name="Pollard K.S."/>
            <person name="Pedersen J.S."/>
            <person name="Lander E.S."/>
            <person name="Kellis M."/>
        </authorList>
    </citation>
    <scope>NUCLEOTIDE SEQUENCE [LARGE SCALE GENOMIC DNA]</scope>
</reference>
<dbReference type="STRING" id="59463.ENSMLUP00000005321"/>
<dbReference type="EMBL" id="AAPE02052020">
    <property type="status" value="NOT_ANNOTATED_CDS"/>
    <property type="molecule type" value="Genomic_DNA"/>
</dbReference>
<dbReference type="PANTHER" id="PTHR14167:SF45">
    <property type="entry name" value="ENDOPHILIN-A3"/>
    <property type="match status" value="1"/>
</dbReference>
<dbReference type="SMART" id="SM00721">
    <property type="entry name" value="BAR"/>
    <property type="match status" value="1"/>
</dbReference>
<name>G1P5M3_MYOLU</name>
<proteinExistence type="inferred from homology"/>
<dbReference type="InParanoid" id="G1P5M3"/>
<reference evidence="3" key="2">
    <citation type="submission" date="2025-08" db="UniProtKB">
        <authorList>
            <consortium name="Ensembl"/>
        </authorList>
    </citation>
    <scope>IDENTIFICATION</scope>
</reference>
<dbReference type="eggNOG" id="KOG1118">
    <property type="taxonomic scope" value="Eukaryota"/>
</dbReference>
<keyword evidence="4" id="KW-1185">Reference proteome</keyword>
<dbReference type="GO" id="GO:0098978">
    <property type="term" value="C:glutamatergic synapse"/>
    <property type="evidence" value="ECO:0007669"/>
    <property type="project" value="TreeGrafter"/>
</dbReference>
<evidence type="ECO:0000256" key="1">
    <source>
        <dbReference type="ARBA" id="ARBA00006697"/>
    </source>
</evidence>
<dbReference type="PROSITE" id="PS51021">
    <property type="entry name" value="BAR"/>
    <property type="match status" value="1"/>
</dbReference>
<organism evidence="3 4">
    <name type="scientific">Myotis lucifugus</name>
    <name type="common">Little brown bat</name>
    <dbReference type="NCBI Taxonomy" id="59463"/>
    <lineage>
        <taxon>Eukaryota</taxon>
        <taxon>Metazoa</taxon>
        <taxon>Chordata</taxon>
        <taxon>Craniata</taxon>
        <taxon>Vertebrata</taxon>
        <taxon>Euteleostomi</taxon>
        <taxon>Mammalia</taxon>
        <taxon>Eutheria</taxon>
        <taxon>Laurasiatheria</taxon>
        <taxon>Chiroptera</taxon>
        <taxon>Yangochiroptera</taxon>
        <taxon>Vespertilionidae</taxon>
        <taxon>Myotis</taxon>
    </lineage>
</organism>
<dbReference type="GO" id="GO:0005737">
    <property type="term" value="C:cytoplasm"/>
    <property type="evidence" value="ECO:0007669"/>
    <property type="project" value="InterPro"/>
</dbReference>
<dbReference type="AlphaFoldDB" id="G1P5M3"/>
<accession>G1P5M3</accession>
<protein>
    <submittedName>
        <fullName evidence="3">SH3 domain containing GRB2 like 3, endophilin A3</fullName>
    </submittedName>
</protein>
<dbReference type="InterPro" id="IPR027267">
    <property type="entry name" value="AH/BAR_dom_sf"/>
</dbReference>
<dbReference type="Gene3D" id="1.20.1270.60">
    <property type="entry name" value="Arfaptin homology (AH) domain/BAR domain"/>
    <property type="match status" value="1"/>
</dbReference>
<comment type="similarity">
    <text evidence="1">Belongs to the endophilin family.</text>
</comment>
<dbReference type="Pfam" id="PF03114">
    <property type="entry name" value="BAR"/>
    <property type="match status" value="1"/>
</dbReference>
<dbReference type="HOGENOM" id="CLU_047887_1_0_1"/>
<dbReference type="GO" id="GO:0098793">
    <property type="term" value="C:presynapse"/>
    <property type="evidence" value="ECO:0007669"/>
    <property type="project" value="TreeGrafter"/>
</dbReference>
<sequence length="288" mass="32584">MSICPLMVSEHHILQLIREKINGIEGTKLDDHFLDLEKKIDITNKAVTEILLKTTEYIQPNPAYRMKLGLLSPMLKIHNWGKAPGCLQPEGLLGNCMLKYGQELGEDSTFGSALTDMGEAMKLMAEVKESFDINVKETFIDPLQLVQDEDLKQISNHLKRLEGRRLDYDYKRRHVGKIPDNEITQAMEKFEESKAIAERCMFNFLENDVEQVGQLALFIQAALEYHQQSVNILQPLQRKLRMRIAAASSLGRNDFMLQPLRRCPKSLNLSTTSSAKSIGEMPALGPGA</sequence>
<dbReference type="InterPro" id="IPR004148">
    <property type="entry name" value="BAR_dom"/>
</dbReference>
<gene>
    <name evidence="3" type="primary">SH3GL3</name>
</gene>
<dbReference type="SUPFAM" id="SSF103657">
    <property type="entry name" value="BAR/IMD domain-like"/>
    <property type="match status" value="1"/>
</dbReference>
<dbReference type="GO" id="GO:0016191">
    <property type="term" value="P:synaptic vesicle uncoating"/>
    <property type="evidence" value="ECO:0007669"/>
    <property type="project" value="TreeGrafter"/>
</dbReference>
<reference evidence="3" key="3">
    <citation type="submission" date="2025-09" db="UniProtKB">
        <authorList>
            <consortium name="Ensembl"/>
        </authorList>
    </citation>
    <scope>IDENTIFICATION</scope>
</reference>
<dbReference type="Ensembl" id="ENSMLUT00000005823.2">
    <property type="protein sequence ID" value="ENSMLUP00000005321.2"/>
    <property type="gene ID" value="ENSMLUG00000005824.2"/>
</dbReference>
<dbReference type="Proteomes" id="UP000001074">
    <property type="component" value="Unassembled WGS sequence"/>
</dbReference>
<dbReference type="InterPro" id="IPR050384">
    <property type="entry name" value="Endophilin_SH3RF"/>
</dbReference>
<evidence type="ECO:0000259" key="2">
    <source>
        <dbReference type="PROSITE" id="PS51021"/>
    </source>
</evidence>